<reference evidence="2" key="1">
    <citation type="submission" date="2021-01" db="EMBL/GenBank/DDBJ databases">
        <authorList>
            <person name="Corre E."/>
            <person name="Pelletier E."/>
            <person name="Niang G."/>
            <person name="Scheremetjew M."/>
            <person name="Finn R."/>
            <person name="Kale V."/>
            <person name="Holt S."/>
            <person name="Cochrane G."/>
            <person name="Meng A."/>
            <person name="Brown T."/>
            <person name="Cohen L."/>
        </authorList>
    </citation>
    <scope>NUCLEOTIDE SEQUENCE</scope>
</reference>
<feature type="region of interest" description="Disordered" evidence="1">
    <location>
        <begin position="123"/>
        <end position="163"/>
    </location>
</feature>
<feature type="compositionally biased region" description="Basic and acidic residues" evidence="1">
    <location>
        <begin position="135"/>
        <end position="150"/>
    </location>
</feature>
<feature type="region of interest" description="Disordered" evidence="1">
    <location>
        <begin position="23"/>
        <end position="44"/>
    </location>
</feature>
<dbReference type="AlphaFoldDB" id="A0A7S1EZH1"/>
<dbReference type="EMBL" id="HBFQ01010641">
    <property type="protein sequence ID" value="CAD8833068.1"/>
    <property type="molecule type" value="Transcribed_RNA"/>
</dbReference>
<protein>
    <recommendedName>
        <fullName evidence="3">C3H1-type domain-containing protein</fullName>
    </recommendedName>
</protein>
<evidence type="ECO:0000313" key="2">
    <source>
        <dbReference type="EMBL" id="CAD8833068.1"/>
    </source>
</evidence>
<evidence type="ECO:0008006" key="3">
    <source>
        <dbReference type="Google" id="ProtNLM"/>
    </source>
</evidence>
<evidence type="ECO:0000256" key="1">
    <source>
        <dbReference type="SAM" id="MobiDB-lite"/>
    </source>
</evidence>
<gene>
    <name evidence="2" type="ORF">NSCI0253_LOCUS7416</name>
</gene>
<name>A0A7S1EZH1_NOCSC</name>
<sequence length="281" mass="30340">MEFDGSLGEVTCVADASDVSTSDDARSFIRGGHSREVSSSSSWTSRTSERQCWADMADEEDSFETSVEQDSDAVSVGDMLSQGSSAHGTGQCKPCAFFHTKGCQSGAACLFCHACPPGEKQRRKQVHRRQCAPSGDDRRRVAKATRDISKDAAAGTSLPQPTNTASTLCLAQEPQSTAAVDERYFQTINETAVVNAHPTQNINSEFAECSTGTDGDVPGWGCQWVPAPGGAWEDWNAWDDSLQVSMQQFAAETPFAHFASPPQAGCAWYIQVQQYPACDTW</sequence>
<proteinExistence type="predicted"/>
<organism evidence="2">
    <name type="scientific">Noctiluca scintillans</name>
    <name type="common">Sea sparkle</name>
    <name type="synonym">Red tide dinoflagellate</name>
    <dbReference type="NCBI Taxonomy" id="2966"/>
    <lineage>
        <taxon>Eukaryota</taxon>
        <taxon>Sar</taxon>
        <taxon>Alveolata</taxon>
        <taxon>Dinophyceae</taxon>
        <taxon>Noctilucales</taxon>
        <taxon>Noctilucaceae</taxon>
        <taxon>Noctiluca</taxon>
    </lineage>
</organism>
<accession>A0A7S1EZH1</accession>